<dbReference type="FunFam" id="3.30.160.60:FF:000310">
    <property type="entry name" value="GLIS family zinc finger 2"/>
    <property type="match status" value="1"/>
</dbReference>
<dbReference type="FunFam" id="3.30.160.60:FF:002343">
    <property type="entry name" value="Zinc finger protein 33A"/>
    <property type="match status" value="1"/>
</dbReference>
<dbReference type="Proteomes" id="UP000440578">
    <property type="component" value="Unassembled WGS sequence"/>
</dbReference>
<evidence type="ECO:0000256" key="7">
    <source>
        <dbReference type="ARBA" id="ARBA00023015"/>
    </source>
</evidence>
<dbReference type="InterPro" id="IPR013087">
    <property type="entry name" value="Znf_C2H2_type"/>
</dbReference>
<dbReference type="GO" id="GO:0008270">
    <property type="term" value="F:zinc ion binding"/>
    <property type="evidence" value="ECO:0007669"/>
    <property type="project" value="UniProtKB-KW"/>
</dbReference>
<keyword evidence="8" id="KW-0238">DNA-binding</keyword>
<organism evidence="17 18">
    <name type="scientific">Amphibalanus amphitrite</name>
    <name type="common">Striped barnacle</name>
    <name type="synonym">Balanus amphitrite</name>
    <dbReference type="NCBI Taxonomy" id="1232801"/>
    <lineage>
        <taxon>Eukaryota</taxon>
        <taxon>Metazoa</taxon>
        <taxon>Ecdysozoa</taxon>
        <taxon>Arthropoda</taxon>
        <taxon>Crustacea</taxon>
        <taxon>Multicrustacea</taxon>
        <taxon>Cirripedia</taxon>
        <taxon>Thoracica</taxon>
        <taxon>Thoracicalcarea</taxon>
        <taxon>Balanomorpha</taxon>
        <taxon>Balanoidea</taxon>
        <taxon>Balanidae</taxon>
        <taxon>Amphibalaninae</taxon>
        <taxon>Amphibalanus</taxon>
    </lineage>
</organism>
<evidence type="ECO:0000256" key="2">
    <source>
        <dbReference type="ARBA" id="ARBA00022606"/>
    </source>
</evidence>
<dbReference type="FunFam" id="3.30.160.60:FF:000072">
    <property type="entry name" value="zinc finger protein 143 isoform X1"/>
    <property type="match status" value="1"/>
</dbReference>
<dbReference type="FunFam" id="3.30.160.60:FF:001159">
    <property type="entry name" value="Protein glass"/>
    <property type="match status" value="1"/>
</dbReference>
<feature type="domain" description="C2H2-type" evidence="16">
    <location>
        <begin position="299"/>
        <end position="326"/>
    </location>
</feature>
<evidence type="ECO:0000256" key="14">
    <source>
        <dbReference type="PROSITE-ProRule" id="PRU00042"/>
    </source>
</evidence>
<name>A0A6A4VI85_AMPAM</name>
<comment type="subcellular location">
    <subcellularLocation>
        <location evidence="1">Nucleus</location>
    </subcellularLocation>
</comment>
<dbReference type="InterPro" id="IPR051497">
    <property type="entry name" value="Dev/Hematopoietic_TF"/>
</dbReference>
<evidence type="ECO:0000256" key="11">
    <source>
        <dbReference type="ARBA" id="ARBA00023305"/>
    </source>
</evidence>
<evidence type="ECO:0000256" key="9">
    <source>
        <dbReference type="ARBA" id="ARBA00023163"/>
    </source>
</evidence>
<protein>
    <recommendedName>
        <fullName evidence="13">Protein glass</fullName>
    </recommendedName>
</protein>
<dbReference type="OrthoDB" id="5978418at2759"/>
<evidence type="ECO:0000256" key="1">
    <source>
        <dbReference type="ARBA" id="ARBA00004123"/>
    </source>
</evidence>
<dbReference type="Gene3D" id="3.30.160.60">
    <property type="entry name" value="Classic Zinc Finger"/>
    <property type="match status" value="5"/>
</dbReference>
<gene>
    <name evidence="17" type="primary">gl</name>
    <name evidence="17" type="ORF">FJT64_008544</name>
</gene>
<dbReference type="InterPro" id="IPR036236">
    <property type="entry name" value="Znf_C2H2_sf"/>
</dbReference>
<feature type="domain" description="C2H2-type" evidence="16">
    <location>
        <begin position="327"/>
        <end position="350"/>
    </location>
</feature>
<keyword evidence="7" id="KW-0805">Transcription regulation</keyword>
<evidence type="ECO:0000256" key="10">
    <source>
        <dbReference type="ARBA" id="ARBA00023242"/>
    </source>
</evidence>
<feature type="region of interest" description="Disordered" evidence="15">
    <location>
        <begin position="15"/>
        <end position="67"/>
    </location>
</feature>
<keyword evidence="6" id="KW-0862">Zinc</keyword>
<reference evidence="17 18" key="1">
    <citation type="submission" date="2019-07" db="EMBL/GenBank/DDBJ databases">
        <title>Draft genome assembly of a fouling barnacle, Amphibalanus amphitrite (Darwin, 1854): The first reference genome for Thecostraca.</title>
        <authorList>
            <person name="Kim W."/>
        </authorList>
    </citation>
    <scope>NUCLEOTIDE SEQUENCE [LARGE SCALE GENOMIC DNA]</scope>
    <source>
        <strain evidence="17">SNU_AA5</strain>
        <tissue evidence="17">Soma without cirri and trophi</tissue>
    </source>
</reference>
<dbReference type="AlphaFoldDB" id="A0A6A4VI85"/>
<keyword evidence="4" id="KW-0677">Repeat</keyword>
<keyword evidence="10" id="KW-0539">Nucleus</keyword>
<dbReference type="Pfam" id="PF00096">
    <property type="entry name" value="zf-C2H2"/>
    <property type="match status" value="5"/>
</dbReference>
<evidence type="ECO:0000256" key="13">
    <source>
        <dbReference type="ARBA" id="ARBA00067600"/>
    </source>
</evidence>
<evidence type="ECO:0000256" key="12">
    <source>
        <dbReference type="ARBA" id="ARBA00058744"/>
    </source>
</evidence>
<dbReference type="PROSITE" id="PS00028">
    <property type="entry name" value="ZINC_FINGER_C2H2_1"/>
    <property type="match status" value="5"/>
</dbReference>
<feature type="domain" description="C2H2-type" evidence="16">
    <location>
        <begin position="271"/>
        <end position="298"/>
    </location>
</feature>
<comment type="function">
    <text evidence="12">Transcription factor required for gene expression specific to photoreceptor cells.</text>
</comment>
<dbReference type="GO" id="GO:0000978">
    <property type="term" value="F:RNA polymerase II cis-regulatory region sequence-specific DNA binding"/>
    <property type="evidence" value="ECO:0007669"/>
    <property type="project" value="TreeGrafter"/>
</dbReference>
<evidence type="ECO:0000256" key="4">
    <source>
        <dbReference type="ARBA" id="ARBA00022737"/>
    </source>
</evidence>
<keyword evidence="2" id="KW-0716">Sensory transduction</keyword>
<dbReference type="GO" id="GO:0006357">
    <property type="term" value="P:regulation of transcription by RNA polymerase II"/>
    <property type="evidence" value="ECO:0007669"/>
    <property type="project" value="TreeGrafter"/>
</dbReference>
<evidence type="ECO:0000256" key="15">
    <source>
        <dbReference type="SAM" id="MobiDB-lite"/>
    </source>
</evidence>
<feature type="compositionally biased region" description="Polar residues" evidence="15">
    <location>
        <begin position="19"/>
        <end position="50"/>
    </location>
</feature>
<sequence>MNDFFFPMKHHGATAGALSPTSGSSGHLVSQNSLTPNPHTFGSPANQQQLAGLFPPGGHTVDPTGSQMFPSMSVNVSMNMNIGVSPGYHIQEESFAPQLPWSSSPPQYPSGMFSPQPPLVSPLAMPASSATAPYSSSASYAAFTAELRPEVSWTAAAAAQQQQQVEQRGHQLAASLRSSLRRVDPAGYSAHLDESLLYVCKAEPPPPVGQLDKTNVCRVCSKAYARPSTLKTHMRTHSGERPYKCHECNKSFSQAANLTAHVRTHSGEKPFCCPICDRRFSQSSSVTTHMRTHSGDRPYRCRMCKKSFSDSSTLTKHMRIHSGEKPYQCRICMLRFSQSGNLNRHMRVHASSVC</sequence>
<dbReference type="GO" id="GO:0005634">
    <property type="term" value="C:nucleus"/>
    <property type="evidence" value="ECO:0007669"/>
    <property type="project" value="UniProtKB-SubCell"/>
</dbReference>
<dbReference type="EMBL" id="VIIS01001728">
    <property type="protein sequence ID" value="KAF0293715.1"/>
    <property type="molecule type" value="Genomic_DNA"/>
</dbReference>
<dbReference type="PROSITE" id="PS50157">
    <property type="entry name" value="ZINC_FINGER_C2H2_2"/>
    <property type="match status" value="5"/>
</dbReference>
<feature type="domain" description="C2H2-type" evidence="16">
    <location>
        <begin position="215"/>
        <end position="242"/>
    </location>
</feature>
<evidence type="ECO:0000256" key="5">
    <source>
        <dbReference type="ARBA" id="ARBA00022771"/>
    </source>
</evidence>
<comment type="caution">
    <text evidence="17">The sequence shown here is derived from an EMBL/GenBank/DDBJ whole genome shotgun (WGS) entry which is preliminary data.</text>
</comment>
<evidence type="ECO:0000256" key="8">
    <source>
        <dbReference type="ARBA" id="ARBA00023125"/>
    </source>
</evidence>
<dbReference type="SUPFAM" id="SSF57667">
    <property type="entry name" value="beta-beta-alpha zinc fingers"/>
    <property type="match status" value="3"/>
</dbReference>
<keyword evidence="5 14" id="KW-0863">Zinc-finger</keyword>
<dbReference type="GO" id="GO:0003700">
    <property type="term" value="F:DNA-binding transcription factor activity"/>
    <property type="evidence" value="ECO:0007669"/>
    <property type="project" value="TreeGrafter"/>
</dbReference>
<accession>A0A6A4VI85</accession>
<evidence type="ECO:0000259" key="16">
    <source>
        <dbReference type="PROSITE" id="PS50157"/>
    </source>
</evidence>
<dbReference type="PANTHER" id="PTHR45993:SF10">
    <property type="entry name" value="ZINC FINGER PROTEIN 208 ISOFORM X1-RELATED"/>
    <property type="match status" value="1"/>
</dbReference>
<evidence type="ECO:0000256" key="3">
    <source>
        <dbReference type="ARBA" id="ARBA00022723"/>
    </source>
</evidence>
<evidence type="ECO:0000256" key="6">
    <source>
        <dbReference type="ARBA" id="ARBA00022833"/>
    </source>
</evidence>
<keyword evidence="11" id="KW-0844">Vision</keyword>
<keyword evidence="9" id="KW-0804">Transcription</keyword>
<dbReference type="PANTHER" id="PTHR45993">
    <property type="entry name" value="B-CELL LYMPHOMA/LEUKEMIA 11"/>
    <property type="match status" value="1"/>
</dbReference>
<evidence type="ECO:0000313" key="18">
    <source>
        <dbReference type="Proteomes" id="UP000440578"/>
    </source>
</evidence>
<keyword evidence="3" id="KW-0479">Metal-binding</keyword>
<keyword evidence="18" id="KW-1185">Reference proteome</keyword>
<dbReference type="SMART" id="SM00355">
    <property type="entry name" value="ZnF_C2H2"/>
    <property type="match status" value="5"/>
</dbReference>
<feature type="domain" description="C2H2-type" evidence="16">
    <location>
        <begin position="243"/>
        <end position="270"/>
    </location>
</feature>
<dbReference type="GO" id="GO:0007601">
    <property type="term" value="P:visual perception"/>
    <property type="evidence" value="ECO:0007669"/>
    <property type="project" value="UniProtKB-KW"/>
</dbReference>
<proteinExistence type="predicted"/>
<evidence type="ECO:0000313" key="17">
    <source>
        <dbReference type="EMBL" id="KAF0293715.1"/>
    </source>
</evidence>
<dbReference type="FunFam" id="3.30.160.60:FF:000875">
    <property type="entry name" value="zinc finger protein 236 isoform X7"/>
    <property type="match status" value="1"/>
</dbReference>